<dbReference type="InterPro" id="IPR051553">
    <property type="entry name" value="Ran_GTPase-activating"/>
</dbReference>
<accession>A0A919Y9C9</accession>
<dbReference type="PANTHER" id="PTHR45982:SF1">
    <property type="entry name" value="REGULATOR OF CHROMOSOME CONDENSATION"/>
    <property type="match status" value="1"/>
</dbReference>
<dbReference type="PROSITE" id="PS50012">
    <property type="entry name" value="RCC1_3"/>
    <property type="match status" value="1"/>
</dbReference>
<evidence type="ECO:0000313" key="2">
    <source>
        <dbReference type="Proteomes" id="UP000678895"/>
    </source>
</evidence>
<organism evidence="1 2">
    <name type="scientific">Paenibacillus apis</name>
    <dbReference type="NCBI Taxonomy" id="1792174"/>
    <lineage>
        <taxon>Bacteria</taxon>
        <taxon>Bacillati</taxon>
        <taxon>Bacillota</taxon>
        <taxon>Bacilli</taxon>
        <taxon>Bacillales</taxon>
        <taxon>Paenibacillaceae</taxon>
        <taxon>Paenibacillus</taxon>
    </lineage>
</organism>
<comment type="caution">
    <text evidence="1">The sequence shown here is derived from an EMBL/GenBank/DDBJ whole genome shotgun (WGS) entry which is preliminary data.</text>
</comment>
<dbReference type="PANTHER" id="PTHR45982">
    <property type="entry name" value="REGULATOR OF CHROMOSOME CONDENSATION"/>
    <property type="match status" value="1"/>
</dbReference>
<keyword evidence="2" id="KW-1185">Reference proteome</keyword>
<evidence type="ECO:0000313" key="1">
    <source>
        <dbReference type="EMBL" id="GIO44452.1"/>
    </source>
</evidence>
<dbReference type="Gene3D" id="2.130.10.30">
    <property type="entry name" value="Regulator of chromosome condensation 1/beta-lactamase-inhibitor protein II"/>
    <property type="match status" value="2"/>
</dbReference>
<dbReference type="EMBL" id="BORS01000018">
    <property type="protein sequence ID" value="GIO44452.1"/>
    <property type="molecule type" value="Genomic_DNA"/>
</dbReference>
<dbReference type="RefSeq" id="WP_301630260.1">
    <property type="nucleotide sequence ID" value="NZ_BORS01000018.1"/>
</dbReference>
<dbReference type="AlphaFoldDB" id="A0A919Y9C9"/>
<reference evidence="1" key="1">
    <citation type="submission" date="2021-03" db="EMBL/GenBank/DDBJ databases">
        <title>Antimicrobial resistance genes in bacteria isolated from Japanese honey, and their potential for conferring macrolide and lincosamide resistance in the American foulbrood pathogen Paenibacillus larvae.</title>
        <authorList>
            <person name="Okamoto M."/>
            <person name="Kumagai M."/>
            <person name="Kanamori H."/>
            <person name="Takamatsu D."/>
        </authorList>
    </citation>
    <scope>NUCLEOTIDE SEQUENCE</scope>
    <source>
        <strain evidence="1">J41TS4</strain>
    </source>
</reference>
<dbReference type="InterPro" id="IPR009091">
    <property type="entry name" value="RCC1/BLIP-II"/>
</dbReference>
<dbReference type="Proteomes" id="UP000678895">
    <property type="component" value="Unassembled WGS sequence"/>
</dbReference>
<gene>
    <name evidence="1" type="ORF">J41TS4_42100</name>
</gene>
<dbReference type="Pfam" id="PF13540">
    <property type="entry name" value="RCC1_2"/>
    <property type="match status" value="2"/>
</dbReference>
<name>A0A919Y9C9_9BACL</name>
<proteinExistence type="predicted"/>
<protein>
    <submittedName>
        <fullName evidence="1">Uncharacterized protein</fullName>
    </submittedName>
</protein>
<dbReference type="SUPFAM" id="SSF50985">
    <property type="entry name" value="RCC1/BLIP-II"/>
    <property type="match status" value="2"/>
</dbReference>
<sequence length="501" mass="55470">MGKRTRGMIIMVIIALVIPLISDNQVQAIGAGIGIFAQRNEDNSILVEGLAEASSLNIELRDEDEKAFFSATVQVNKEGYYYLVTPAFKEEVFKESRLSKYNYGIGVYVTIPGGAQAATTLPDYRDRYETPSRYEKYREGYQEPTPVKFEQYGVGSQAIIAKDPTQLKAVDSPVSVAASEAHTLALGKDGQLYGWGKNTNHEISESEMPVLPPTLITTNSKIRKIEAGEKFSLYITTDGELYGWGDLKDLGIKTVTGTPTKITLISEPIADMNAFNRGVALLTNDGNVYQLGGVGWANEDAREFIHNHYRKILIQDAVSVSMSNLKGYALKKDGTLWSWDNSIVEGQTTKAEQIAGFKDIQKFDAANTNNEYIVAIDKNGELWGYGDNSARQLGQKVPSQLNKPTNITTMALRYNKQTGWSAAGKSLNYTSVTLTVNGVLLLTQNKELLTYNTYPRLGDLNKNVSFIENTSRNIFWISGGKLWVWGYDNTYGQQGMGVKVK</sequence>
<dbReference type="InterPro" id="IPR000408">
    <property type="entry name" value="Reg_chr_condens"/>
</dbReference>